<feature type="compositionally biased region" description="Low complexity" evidence="1">
    <location>
        <begin position="400"/>
        <end position="422"/>
    </location>
</feature>
<feature type="compositionally biased region" description="Basic and acidic residues" evidence="1">
    <location>
        <begin position="356"/>
        <end position="373"/>
    </location>
</feature>
<evidence type="ECO:0000313" key="2">
    <source>
        <dbReference type="EMBL" id="KAH7231513.1"/>
    </source>
</evidence>
<reference evidence="2" key="1">
    <citation type="journal article" date="2021" name="Nat. Commun.">
        <title>Genetic determinants of endophytism in the Arabidopsis root mycobiome.</title>
        <authorList>
            <person name="Mesny F."/>
            <person name="Miyauchi S."/>
            <person name="Thiergart T."/>
            <person name="Pickel B."/>
            <person name="Atanasova L."/>
            <person name="Karlsson M."/>
            <person name="Huettel B."/>
            <person name="Barry K.W."/>
            <person name="Haridas S."/>
            <person name="Chen C."/>
            <person name="Bauer D."/>
            <person name="Andreopoulos W."/>
            <person name="Pangilinan J."/>
            <person name="LaButti K."/>
            <person name="Riley R."/>
            <person name="Lipzen A."/>
            <person name="Clum A."/>
            <person name="Drula E."/>
            <person name="Henrissat B."/>
            <person name="Kohler A."/>
            <person name="Grigoriev I.V."/>
            <person name="Martin F.M."/>
            <person name="Hacquard S."/>
        </authorList>
    </citation>
    <scope>NUCLEOTIDE SEQUENCE</scope>
    <source>
        <strain evidence="2">FSSC 5 MPI-SDFR-AT-0091</strain>
    </source>
</reference>
<sequence>MDQLYDQLKQTFGNDEGSLFQMEMPTRVLEMGNYYYNGSDTINSQQVKPPAVAEAEFRLADGMLDISKLVGGPNGGKLSEQYNEVLFSLAPANVETSSALQKYISYLDIETASESLQRAKESLRASVTRSIDDTEDIYPVSFTPNNWAKYLSTNFRPEDLLSNVDYTRTQLQNATKERTILIMRRDALVNGRQDIKALEKAATDASNALRTAQVNMVKGYGDNAISCIQMYFDVVSKNAQNKTAAIKGLTDTNMTELNAALEKTSEPKLSPEQWNSLKDMQAKCLQNQANVATANDALLDAQMAASQARGSDPTNALEVMNERITSLTMDIDYYNKMLEASSNPMQVPITVATVDAEGKPITKTTDPEGKRAPDPAPALPPSQDGDGASVWTDFLLSSKASTSNGSGHSDSSSTDTSKKASTQNTNIQIGFRAMKVTIDRPWFNAQLLGRTEESMHFNAAKISTGKPQEVHDKLDKGETVNGANCLLPSWASAFIVVKDVHIVMSSASTSSSSGGGFLCFSASKSSSSSDHREAFSMRNTESDISIRIPAPQILGWISQLAPEDLSKQDYVPFDANEFVKPPPVSNGTVTA</sequence>
<dbReference type="OrthoDB" id="291007at2759"/>
<accession>A0A9P9G2Z8</accession>
<feature type="region of interest" description="Disordered" evidence="1">
    <location>
        <begin position="352"/>
        <end position="423"/>
    </location>
</feature>
<evidence type="ECO:0000313" key="3">
    <source>
        <dbReference type="Proteomes" id="UP000736672"/>
    </source>
</evidence>
<evidence type="ECO:0000256" key="1">
    <source>
        <dbReference type="SAM" id="MobiDB-lite"/>
    </source>
</evidence>
<protein>
    <submittedName>
        <fullName evidence="2">Uncharacterized protein</fullName>
    </submittedName>
</protein>
<name>A0A9P9G2Z8_FUSSL</name>
<dbReference type="AlphaFoldDB" id="A0A9P9G2Z8"/>
<dbReference type="Proteomes" id="UP000736672">
    <property type="component" value="Unassembled WGS sequence"/>
</dbReference>
<proteinExistence type="predicted"/>
<keyword evidence="3" id="KW-1185">Reference proteome</keyword>
<gene>
    <name evidence="2" type="ORF">B0J15DRAFT_517951</name>
</gene>
<organism evidence="2 3">
    <name type="scientific">Fusarium solani</name>
    <name type="common">Filamentous fungus</name>
    <dbReference type="NCBI Taxonomy" id="169388"/>
    <lineage>
        <taxon>Eukaryota</taxon>
        <taxon>Fungi</taxon>
        <taxon>Dikarya</taxon>
        <taxon>Ascomycota</taxon>
        <taxon>Pezizomycotina</taxon>
        <taxon>Sordariomycetes</taxon>
        <taxon>Hypocreomycetidae</taxon>
        <taxon>Hypocreales</taxon>
        <taxon>Nectriaceae</taxon>
        <taxon>Fusarium</taxon>
        <taxon>Fusarium solani species complex</taxon>
    </lineage>
</organism>
<dbReference type="EMBL" id="JAGTJS010000032">
    <property type="protein sequence ID" value="KAH7231513.1"/>
    <property type="molecule type" value="Genomic_DNA"/>
</dbReference>
<comment type="caution">
    <text evidence="2">The sequence shown here is derived from an EMBL/GenBank/DDBJ whole genome shotgun (WGS) entry which is preliminary data.</text>
</comment>